<reference evidence="3" key="3">
    <citation type="submission" date="2025-04" db="UniProtKB">
        <authorList>
            <consortium name="RefSeq"/>
        </authorList>
    </citation>
    <scope>IDENTIFICATION</scope>
    <source>
        <strain evidence="3">CBS 304.34</strain>
    </source>
</reference>
<dbReference type="RefSeq" id="XP_033576056.1">
    <property type="nucleotide sequence ID" value="XM_033720174.1"/>
</dbReference>
<gene>
    <name evidence="1 3" type="ORF">BDZ99DRAFT_463905</name>
</gene>
<evidence type="ECO:0000313" key="3">
    <source>
        <dbReference type="RefSeq" id="XP_033576056.1"/>
    </source>
</evidence>
<dbReference type="Proteomes" id="UP000504636">
    <property type="component" value="Unplaced"/>
</dbReference>
<evidence type="ECO:0000313" key="2">
    <source>
        <dbReference type="Proteomes" id="UP000504636"/>
    </source>
</evidence>
<dbReference type="EMBL" id="MU003702">
    <property type="protein sequence ID" value="KAF2809092.1"/>
    <property type="molecule type" value="Genomic_DNA"/>
</dbReference>
<name>A0A6A6YJR3_9PEZI</name>
<organism evidence="1">
    <name type="scientific">Mytilinidion resinicola</name>
    <dbReference type="NCBI Taxonomy" id="574789"/>
    <lineage>
        <taxon>Eukaryota</taxon>
        <taxon>Fungi</taxon>
        <taxon>Dikarya</taxon>
        <taxon>Ascomycota</taxon>
        <taxon>Pezizomycotina</taxon>
        <taxon>Dothideomycetes</taxon>
        <taxon>Pleosporomycetidae</taxon>
        <taxon>Mytilinidiales</taxon>
        <taxon>Mytilinidiaceae</taxon>
        <taxon>Mytilinidion</taxon>
    </lineage>
</organism>
<reference evidence="1 3" key="1">
    <citation type="journal article" date="2020" name="Stud. Mycol.">
        <title>101 Dothideomycetes genomes: a test case for predicting lifestyles and emergence of pathogens.</title>
        <authorList>
            <person name="Haridas S."/>
            <person name="Albert R."/>
            <person name="Binder M."/>
            <person name="Bloem J."/>
            <person name="Labutti K."/>
            <person name="Salamov A."/>
            <person name="Andreopoulos B."/>
            <person name="Baker S."/>
            <person name="Barry K."/>
            <person name="Bills G."/>
            <person name="Bluhm B."/>
            <person name="Cannon C."/>
            <person name="Castanera R."/>
            <person name="Culley D."/>
            <person name="Daum C."/>
            <person name="Ezra D."/>
            <person name="Gonzalez J."/>
            <person name="Henrissat B."/>
            <person name="Kuo A."/>
            <person name="Liang C."/>
            <person name="Lipzen A."/>
            <person name="Lutzoni F."/>
            <person name="Magnuson J."/>
            <person name="Mondo S."/>
            <person name="Nolan M."/>
            <person name="Ohm R."/>
            <person name="Pangilinan J."/>
            <person name="Park H.-J."/>
            <person name="Ramirez L."/>
            <person name="Alfaro M."/>
            <person name="Sun H."/>
            <person name="Tritt A."/>
            <person name="Yoshinaga Y."/>
            <person name="Zwiers L.-H."/>
            <person name="Turgeon B."/>
            <person name="Goodwin S."/>
            <person name="Spatafora J."/>
            <person name="Crous P."/>
            <person name="Grigoriev I."/>
        </authorList>
    </citation>
    <scope>NUCLEOTIDE SEQUENCE</scope>
    <source>
        <strain evidence="1 3">CBS 304.34</strain>
    </source>
</reference>
<dbReference type="GeneID" id="54461067"/>
<sequence>MTTTANTCAAALRASPTRAMSTTAVRNIKIQPWRQFWPPKAENFSEVQLQKMPWLAWKSDENNLKDAPWREWVLMNQSGIARRGSTTHFLELEKL</sequence>
<protein>
    <submittedName>
        <fullName evidence="1 3">Uncharacterized protein</fullName>
    </submittedName>
</protein>
<keyword evidence="2" id="KW-1185">Reference proteome</keyword>
<evidence type="ECO:0000313" key="1">
    <source>
        <dbReference type="EMBL" id="KAF2809092.1"/>
    </source>
</evidence>
<proteinExistence type="predicted"/>
<reference evidence="3" key="2">
    <citation type="submission" date="2020-04" db="EMBL/GenBank/DDBJ databases">
        <authorList>
            <consortium name="NCBI Genome Project"/>
        </authorList>
    </citation>
    <scope>NUCLEOTIDE SEQUENCE</scope>
    <source>
        <strain evidence="3">CBS 304.34</strain>
    </source>
</reference>
<dbReference type="OrthoDB" id="4175433at2759"/>
<dbReference type="AlphaFoldDB" id="A0A6A6YJR3"/>
<accession>A0A6A6YJR3</accession>